<dbReference type="InterPro" id="IPR036390">
    <property type="entry name" value="WH_DNA-bd_sf"/>
</dbReference>
<dbReference type="Gene3D" id="1.10.10.10">
    <property type="entry name" value="Winged helix-like DNA-binding domain superfamily/Winged helix DNA-binding domain"/>
    <property type="match status" value="1"/>
</dbReference>
<dbReference type="GO" id="GO:0005829">
    <property type="term" value="C:cytosol"/>
    <property type="evidence" value="ECO:0007669"/>
    <property type="project" value="TreeGrafter"/>
</dbReference>
<keyword evidence="3" id="KW-1185">Reference proteome</keyword>
<keyword evidence="1" id="KW-0238">DNA-binding</keyword>
<evidence type="ECO:0000313" key="2">
    <source>
        <dbReference type="EMBL" id="RCX09842.1"/>
    </source>
</evidence>
<name>A0A369AKE5_9BURK</name>
<dbReference type="NCBIfam" id="TIGR02010">
    <property type="entry name" value="IscR"/>
    <property type="match status" value="1"/>
</dbReference>
<protein>
    <submittedName>
        <fullName evidence="2">BadM/Rrf2 family transcriptional regulator</fullName>
    </submittedName>
</protein>
<dbReference type="RefSeq" id="WP_114483209.1">
    <property type="nucleotide sequence ID" value="NZ_QPJU01000004.1"/>
</dbReference>
<dbReference type="SUPFAM" id="SSF46785">
    <property type="entry name" value="Winged helix' DNA-binding domain"/>
    <property type="match status" value="1"/>
</dbReference>
<dbReference type="PANTHER" id="PTHR33221">
    <property type="entry name" value="WINGED HELIX-TURN-HELIX TRANSCRIPTIONAL REGULATOR, RRF2 FAMILY"/>
    <property type="match status" value="1"/>
</dbReference>
<evidence type="ECO:0000256" key="1">
    <source>
        <dbReference type="ARBA" id="ARBA00023125"/>
    </source>
</evidence>
<dbReference type="OrthoDB" id="9808360at2"/>
<dbReference type="GO" id="GO:0003700">
    <property type="term" value="F:DNA-binding transcription factor activity"/>
    <property type="evidence" value="ECO:0007669"/>
    <property type="project" value="InterPro"/>
</dbReference>
<dbReference type="GO" id="GO:0003690">
    <property type="term" value="F:double-stranded DNA binding"/>
    <property type="evidence" value="ECO:0007669"/>
    <property type="project" value="InterPro"/>
</dbReference>
<dbReference type="Proteomes" id="UP000252174">
    <property type="component" value="Unassembled WGS sequence"/>
</dbReference>
<dbReference type="AlphaFoldDB" id="A0A369AKE5"/>
<dbReference type="InterPro" id="IPR010242">
    <property type="entry name" value="TF_HTH_IscR"/>
</dbReference>
<evidence type="ECO:0000313" key="3">
    <source>
        <dbReference type="Proteomes" id="UP000252174"/>
    </source>
</evidence>
<dbReference type="PANTHER" id="PTHR33221:SF5">
    <property type="entry name" value="HTH-TYPE TRANSCRIPTIONAL REGULATOR ISCR"/>
    <property type="match status" value="1"/>
</dbReference>
<comment type="caution">
    <text evidence="2">The sequence shown here is derived from an EMBL/GenBank/DDBJ whole genome shotgun (WGS) entry which is preliminary data.</text>
</comment>
<proteinExistence type="predicted"/>
<dbReference type="EMBL" id="QPJU01000004">
    <property type="protein sequence ID" value="RCX09842.1"/>
    <property type="molecule type" value="Genomic_DNA"/>
</dbReference>
<dbReference type="Pfam" id="PF02082">
    <property type="entry name" value="Rrf2"/>
    <property type="match status" value="1"/>
</dbReference>
<reference evidence="2 3" key="1">
    <citation type="submission" date="2018-07" db="EMBL/GenBank/DDBJ databases">
        <title>Genomic Encyclopedia of Type Strains, Phase IV (KMG-IV): sequencing the most valuable type-strain genomes for metagenomic binning, comparative biology and taxonomic classification.</title>
        <authorList>
            <person name="Goeker M."/>
        </authorList>
    </citation>
    <scope>NUCLEOTIDE SEQUENCE [LARGE SCALE GENOMIC DNA]</scope>
    <source>
        <strain evidence="2 3">DSM 100911</strain>
    </source>
</reference>
<dbReference type="PROSITE" id="PS51197">
    <property type="entry name" value="HTH_RRF2_2"/>
    <property type="match status" value="1"/>
</dbReference>
<dbReference type="InterPro" id="IPR000944">
    <property type="entry name" value="Tscrpt_reg_Rrf2"/>
</dbReference>
<accession>A0A369AKE5</accession>
<organism evidence="2 3">
    <name type="scientific">Extensimonas vulgaris</name>
    <dbReference type="NCBI Taxonomy" id="1031594"/>
    <lineage>
        <taxon>Bacteria</taxon>
        <taxon>Pseudomonadati</taxon>
        <taxon>Pseudomonadota</taxon>
        <taxon>Betaproteobacteria</taxon>
        <taxon>Burkholderiales</taxon>
        <taxon>Comamonadaceae</taxon>
        <taxon>Extensimonas</taxon>
    </lineage>
</organism>
<gene>
    <name evidence="2" type="ORF">DFR45_104212</name>
</gene>
<dbReference type="InterPro" id="IPR036388">
    <property type="entry name" value="WH-like_DNA-bd_sf"/>
</dbReference>
<sequence>MRLTTKGRFAVTAMIDLALRQNNGPVTLAAISQRQHISLSYLEQLFGKLRRNELVESTRGPGGGYTLARRPEEITVADIILSVDEPIDATQCGGKENCLGDSGRCMTHELWSALNQRMVEFLDSVTLQKLVDDQLAKGVEVEAKPAARRAISTTPVVKPIRVNAPNSVFALGNAFAKS</sequence>
<dbReference type="NCBIfam" id="TIGR00738">
    <property type="entry name" value="rrf2_super"/>
    <property type="match status" value="1"/>
</dbReference>
<dbReference type="FunFam" id="1.10.10.10:FF:000026">
    <property type="entry name" value="HTH-type transcriptional regulator IscR"/>
    <property type="match status" value="1"/>
</dbReference>